<proteinExistence type="predicted"/>
<dbReference type="AlphaFoldDB" id="A0A7T8HMK9"/>
<gene>
    <name evidence="2" type="ORF">FKW44_004942</name>
</gene>
<name>A0A7T8HMK9_CALRO</name>
<keyword evidence="3" id="KW-1185">Reference proteome</keyword>
<evidence type="ECO:0000313" key="3">
    <source>
        <dbReference type="Proteomes" id="UP000595437"/>
    </source>
</evidence>
<dbReference type="EMBL" id="CP045892">
    <property type="protein sequence ID" value="QQP52709.1"/>
    <property type="molecule type" value="Genomic_DNA"/>
</dbReference>
<organism evidence="2 3">
    <name type="scientific">Caligus rogercresseyi</name>
    <name type="common">Sea louse</name>
    <dbReference type="NCBI Taxonomy" id="217165"/>
    <lineage>
        <taxon>Eukaryota</taxon>
        <taxon>Metazoa</taxon>
        <taxon>Ecdysozoa</taxon>
        <taxon>Arthropoda</taxon>
        <taxon>Crustacea</taxon>
        <taxon>Multicrustacea</taxon>
        <taxon>Hexanauplia</taxon>
        <taxon>Copepoda</taxon>
        <taxon>Siphonostomatoida</taxon>
        <taxon>Caligidae</taxon>
        <taxon>Caligus</taxon>
    </lineage>
</organism>
<dbReference type="Proteomes" id="UP000595437">
    <property type="component" value="Chromosome 3"/>
</dbReference>
<feature type="region of interest" description="Disordered" evidence="1">
    <location>
        <begin position="41"/>
        <end position="72"/>
    </location>
</feature>
<accession>A0A7T8HMK9</accession>
<evidence type="ECO:0000313" key="2">
    <source>
        <dbReference type="EMBL" id="QQP52709.1"/>
    </source>
</evidence>
<evidence type="ECO:0000256" key="1">
    <source>
        <dbReference type="SAM" id="MobiDB-lite"/>
    </source>
</evidence>
<reference evidence="3" key="1">
    <citation type="submission" date="2021-01" db="EMBL/GenBank/DDBJ databases">
        <title>Caligus Genome Assembly.</title>
        <authorList>
            <person name="Gallardo-Escarate C."/>
        </authorList>
    </citation>
    <scope>NUCLEOTIDE SEQUENCE [LARGE SCALE GENOMIC DNA]</scope>
</reference>
<protein>
    <submittedName>
        <fullName evidence="2">LOC100648174</fullName>
    </submittedName>
</protein>
<sequence>MIAFIAFPYKTTSITQLFSHLPTRLSQPLSANQIPQASAITTTSNSTITPKSFISEPAGGTGTSPMCLEARN</sequence>